<evidence type="ECO:0000313" key="2">
    <source>
        <dbReference type="Proteomes" id="UP000011971"/>
    </source>
</evidence>
<gene>
    <name evidence="1" type="ORF">D584_07923</name>
</gene>
<dbReference type="PATRIC" id="fig|1234597.4.peg.1654"/>
<protein>
    <submittedName>
        <fullName evidence="1">Uncharacterized protein</fullName>
    </submittedName>
</protein>
<reference evidence="1 2" key="1">
    <citation type="journal article" date="2013" name="Gut Pathog.">
        <title>Draft genome of Ochrobactrum intermedium strain M86 isolated from non-ulcer dyspeptic individual from India.</title>
        <authorList>
            <person name="Kulkarni G."/>
            <person name="Dhotre D."/>
            <person name="Dharne M."/>
            <person name="Shetty S."/>
            <person name="Chowdhury S."/>
            <person name="Misra V."/>
            <person name="Misra S."/>
            <person name="Patole M."/>
            <person name="Shouche Y."/>
        </authorList>
    </citation>
    <scope>NUCLEOTIDE SEQUENCE [LARGE SCALE GENOMIC DNA]</scope>
    <source>
        <strain evidence="1 2">M86</strain>
    </source>
</reference>
<proteinExistence type="predicted"/>
<comment type="caution">
    <text evidence="1">The sequence shown here is derived from an EMBL/GenBank/DDBJ whole genome shotgun (WGS) entry which is preliminary data.</text>
</comment>
<organism evidence="1 2">
    <name type="scientific">Brucella intermedia M86</name>
    <dbReference type="NCBI Taxonomy" id="1234597"/>
    <lineage>
        <taxon>Bacteria</taxon>
        <taxon>Pseudomonadati</taxon>
        <taxon>Pseudomonadota</taxon>
        <taxon>Alphaproteobacteria</taxon>
        <taxon>Hyphomicrobiales</taxon>
        <taxon>Brucellaceae</taxon>
        <taxon>Brucella/Ochrobactrum group</taxon>
        <taxon>Brucella</taxon>
    </lineage>
</organism>
<dbReference type="EMBL" id="AOGE01000019">
    <property type="protein sequence ID" value="ELT49745.1"/>
    <property type="molecule type" value="Genomic_DNA"/>
</dbReference>
<dbReference type="Proteomes" id="UP000011971">
    <property type="component" value="Unassembled WGS sequence"/>
</dbReference>
<dbReference type="AlphaFoldDB" id="M5JQ65"/>
<accession>M5JQ65</accession>
<evidence type="ECO:0000313" key="1">
    <source>
        <dbReference type="EMBL" id="ELT49745.1"/>
    </source>
</evidence>
<name>M5JQ65_9HYPH</name>
<sequence>MPVKSQRIRAAELPGPPFCSSHDLKGVIQSARRSKSYASTRILPENRFTLFGMRFKARDTAASKRPEP</sequence>